<dbReference type="InterPro" id="IPR011006">
    <property type="entry name" value="CheY-like_superfamily"/>
</dbReference>
<sequence length="345" mass="36964">MAPPNPAVRRGVGPCPTQSPPSGGAWGMAPPNPAVWRGVGPCPTQSPPSGGAWGHAPQKSTPNPPCRVLTAQPPTPDKKRKGSMSTQMTILVVDDQPELRSGLALTLEAEGYRVLLAEDGSVALDQLRTQIVDLILADIAMPEVNGYQLYEQVRADPRLLRIPFIFLTARALASDVRYGKVLGVDDYLTKPVKPEDLLAAVEGRLRRARDLASLWAEGERSVAVAAPPTTASHAAPPSAGAEPLVLGTLRIASAQHRVWLAEREVALPAREFRVLELLARHVGEVLTPAAIVQVSHGITTDDAEASALLRPMIRTLRRRMGYGVGEMGCIENVRSVGYRLVVPEG</sequence>
<dbReference type="SUPFAM" id="SSF52172">
    <property type="entry name" value="CheY-like"/>
    <property type="match status" value="1"/>
</dbReference>
<dbReference type="PANTHER" id="PTHR48111:SF1">
    <property type="entry name" value="TWO-COMPONENT RESPONSE REGULATOR ORR33"/>
    <property type="match status" value="1"/>
</dbReference>
<dbReference type="InterPro" id="IPR001789">
    <property type="entry name" value="Sig_transdc_resp-reg_receiver"/>
</dbReference>
<dbReference type="InterPro" id="IPR001867">
    <property type="entry name" value="OmpR/PhoB-type_DNA-bd"/>
</dbReference>
<dbReference type="GO" id="GO:0005829">
    <property type="term" value="C:cytosol"/>
    <property type="evidence" value="ECO:0007669"/>
    <property type="project" value="TreeGrafter"/>
</dbReference>
<evidence type="ECO:0000256" key="4">
    <source>
        <dbReference type="ARBA" id="ARBA00023125"/>
    </source>
</evidence>
<dbReference type="Gene3D" id="3.40.50.2300">
    <property type="match status" value="1"/>
</dbReference>
<dbReference type="GO" id="GO:0032993">
    <property type="term" value="C:protein-DNA complex"/>
    <property type="evidence" value="ECO:0007669"/>
    <property type="project" value="TreeGrafter"/>
</dbReference>
<dbReference type="PANTHER" id="PTHR48111">
    <property type="entry name" value="REGULATOR OF RPOS"/>
    <property type="match status" value="1"/>
</dbReference>
<evidence type="ECO:0000256" key="1">
    <source>
        <dbReference type="ARBA" id="ARBA00022553"/>
    </source>
</evidence>
<name>A0A426U8W7_9CHLR</name>
<dbReference type="AlphaFoldDB" id="A0A426U8W7"/>
<dbReference type="InterPro" id="IPR039420">
    <property type="entry name" value="WalR-like"/>
</dbReference>
<protein>
    <submittedName>
        <fullName evidence="11">DNA-binding response regulator</fullName>
    </submittedName>
</protein>
<dbReference type="Proteomes" id="UP000280307">
    <property type="component" value="Unassembled WGS sequence"/>
</dbReference>
<proteinExistence type="predicted"/>
<evidence type="ECO:0000256" key="2">
    <source>
        <dbReference type="ARBA" id="ARBA00023012"/>
    </source>
</evidence>
<dbReference type="SUPFAM" id="SSF46894">
    <property type="entry name" value="C-terminal effector domain of the bipartite response regulators"/>
    <property type="match status" value="1"/>
</dbReference>
<dbReference type="Gene3D" id="1.10.10.10">
    <property type="entry name" value="Winged helix-like DNA-binding domain superfamily/Winged helix DNA-binding domain"/>
    <property type="match status" value="1"/>
</dbReference>
<keyword evidence="5" id="KW-0804">Transcription</keyword>
<evidence type="ECO:0000256" key="6">
    <source>
        <dbReference type="PROSITE-ProRule" id="PRU00169"/>
    </source>
</evidence>
<evidence type="ECO:0000313" key="12">
    <source>
        <dbReference type="Proteomes" id="UP000280307"/>
    </source>
</evidence>
<evidence type="ECO:0000256" key="3">
    <source>
        <dbReference type="ARBA" id="ARBA00023015"/>
    </source>
</evidence>
<dbReference type="CDD" id="cd17574">
    <property type="entry name" value="REC_OmpR"/>
    <property type="match status" value="1"/>
</dbReference>
<keyword evidence="2" id="KW-0902">Two-component regulatory system</keyword>
<dbReference type="PROSITE" id="PS50110">
    <property type="entry name" value="RESPONSE_REGULATORY"/>
    <property type="match status" value="1"/>
</dbReference>
<gene>
    <name evidence="11" type="ORF">EI684_02630</name>
</gene>
<keyword evidence="3" id="KW-0805">Transcription regulation</keyword>
<dbReference type="GO" id="GO:0000976">
    <property type="term" value="F:transcription cis-regulatory region binding"/>
    <property type="evidence" value="ECO:0007669"/>
    <property type="project" value="TreeGrafter"/>
</dbReference>
<comment type="caution">
    <text evidence="11">The sequence shown here is derived from an EMBL/GenBank/DDBJ whole genome shotgun (WGS) entry which is preliminary data.</text>
</comment>
<dbReference type="SMART" id="SM00448">
    <property type="entry name" value="REC"/>
    <property type="match status" value="1"/>
</dbReference>
<dbReference type="Pfam" id="PF00486">
    <property type="entry name" value="Trans_reg_C"/>
    <property type="match status" value="1"/>
</dbReference>
<evidence type="ECO:0000256" key="7">
    <source>
        <dbReference type="PROSITE-ProRule" id="PRU01091"/>
    </source>
</evidence>
<dbReference type="SMART" id="SM00862">
    <property type="entry name" value="Trans_reg_C"/>
    <property type="match status" value="1"/>
</dbReference>
<evidence type="ECO:0000256" key="8">
    <source>
        <dbReference type="SAM" id="MobiDB-lite"/>
    </source>
</evidence>
<dbReference type="InterPro" id="IPR036388">
    <property type="entry name" value="WH-like_DNA-bd_sf"/>
</dbReference>
<feature type="domain" description="Response regulatory" evidence="9">
    <location>
        <begin position="89"/>
        <end position="205"/>
    </location>
</feature>
<organism evidence="11 12">
    <name type="scientific">Candidatus Viridilinea halotolerans</name>
    <dbReference type="NCBI Taxonomy" id="2491704"/>
    <lineage>
        <taxon>Bacteria</taxon>
        <taxon>Bacillati</taxon>
        <taxon>Chloroflexota</taxon>
        <taxon>Chloroflexia</taxon>
        <taxon>Chloroflexales</taxon>
        <taxon>Chloroflexineae</taxon>
        <taxon>Oscillochloridaceae</taxon>
        <taxon>Candidatus Viridilinea</taxon>
    </lineage>
</organism>
<keyword evidence="1 6" id="KW-0597">Phosphoprotein</keyword>
<dbReference type="CDD" id="cd00383">
    <property type="entry name" value="trans_reg_C"/>
    <property type="match status" value="1"/>
</dbReference>
<keyword evidence="4 7" id="KW-0238">DNA-binding</keyword>
<evidence type="ECO:0000313" key="11">
    <source>
        <dbReference type="EMBL" id="RRR76646.1"/>
    </source>
</evidence>
<dbReference type="GO" id="GO:0000156">
    <property type="term" value="F:phosphorelay response regulator activity"/>
    <property type="evidence" value="ECO:0007669"/>
    <property type="project" value="TreeGrafter"/>
</dbReference>
<feature type="region of interest" description="Disordered" evidence="8">
    <location>
        <begin position="1"/>
        <end position="85"/>
    </location>
</feature>
<evidence type="ECO:0000256" key="5">
    <source>
        <dbReference type="ARBA" id="ARBA00023163"/>
    </source>
</evidence>
<evidence type="ECO:0000259" key="9">
    <source>
        <dbReference type="PROSITE" id="PS50110"/>
    </source>
</evidence>
<reference evidence="11 12" key="1">
    <citation type="submission" date="2018-12" db="EMBL/GenBank/DDBJ databases">
        <title>Genome Sequence of Candidatus Viridilinea halotolerans isolated from saline sulfide-rich spring.</title>
        <authorList>
            <person name="Grouzdev D.S."/>
            <person name="Burganskaya E.I."/>
            <person name="Krutkina M.S."/>
            <person name="Sukhacheva M.V."/>
            <person name="Gorlenko V.M."/>
        </authorList>
    </citation>
    <scope>NUCLEOTIDE SEQUENCE [LARGE SCALE GENOMIC DNA]</scope>
    <source>
        <strain evidence="11">Chok-6</strain>
    </source>
</reference>
<feature type="domain" description="OmpR/PhoB-type" evidence="10">
    <location>
        <begin position="241"/>
        <end position="342"/>
    </location>
</feature>
<dbReference type="InterPro" id="IPR016032">
    <property type="entry name" value="Sig_transdc_resp-reg_C-effctor"/>
</dbReference>
<dbReference type="Pfam" id="PF00072">
    <property type="entry name" value="Response_reg"/>
    <property type="match status" value="1"/>
</dbReference>
<dbReference type="PROSITE" id="PS51755">
    <property type="entry name" value="OMPR_PHOB"/>
    <property type="match status" value="1"/>
</dbReference>
<feature type="DNA-binding region" description="OmpR/PhoB-type" evidence="7">
    <location>
        <begin position="241"/>
        <end position="342"/>
    </location>
</feature>
<evidence type="ECO:0000259" key="10">
    <source>
        <dbReference type="PROSITE" id="PS51755"/>
    </source>
</evidence>
<accession>A0A426U8W7</accession>
<dbReference type="GO" id="GO:0006355">
    <property type="term" value="P:regulation of DNA-templated transcription"/>
    <property type="evidence" value="ECO:0007669"/>
    <property type="project" value="InterPro"/>
</dbReference>
<dbReference type="EMBL" id="RSAS01000107">
    <property type="protein sequence ID" value="RRR76646.1"/>
    <property type="molecule type" value="Genomic_DNA"/>
</dbReference>
<feature type="modified residue" description="4-aspartylphosphate" evidence="6">
    <location>
        <position position="138"/>
    </location>
</feature>